<dbReference type="Proteomes" id="UP000759537">
    <property type="component" value="Unassembled WGS sequence"/>
</dbReference>
<feature type="compositionally biased region" description="Gly residues" evidence="1">
    <location>
        <begin position="57"/>
        <end position="72"/>
    </location>
</feature>
<dbReference type="EMBL" id="WHVB01000010">
    <property type="protein sequence ID" value="KAF8479160.1"/>
    <property type="molecule type" value="Genomic_DNA"/>
</dbReference>
<organism evidence="2 3">
    <name type="scientific">Russula ochroleuca</name>
    <dbReference type="NCBI Taxonomy" id="152965"/>
    <lineage>
        <taxon>Eukaryota</taxon>
        <taxon>Fungi</taxon>
        <taxon>Dikarya</taxon>
        <taxon>Basidiomycota</taxon>
        <taxon>Agaricomycotina</taxon>
        <taxon>Agaricomycetes</taxon>
        <taxon>Russulales</taxon>
        <taxon>Russulaceae</taxon>
        <taxon>Russula</taxon>
    </lineage>
</organism>
<proteinExistence type="predicted"/>
<feature type="region of interest" description="Disordered" evidence="1">
    <location>
        <begin position="57"/>
        <end position="76"/>
    </location>
</feature>
<keyword evidence="3" id="KW-1185">Reference proteome</keyword>
<evidence type="ECO:0000256" key="1">
    <source>
        <dbReference type="SAM" id="MobiDB-lite"/>
    </source>
</evidence>
<evidence type="ECO:0000313" key="2">
    <source>
        <dbReference type="EMBL" id="KAF8479160.1"/>
    </source>
</evidence>
<accession>A0A9P5MUY0</accession>
<protein>
    <submittedName>
        <fullName evidence="2">Uncharacterized protein</fullName>
    </submittedName>
</protein>
<evidence type="ECO:0000313" key="3">
    <source>
        <dbReference type="Proteomes" id="UP000759537"/>
    </source>
</evidence>
<dbReference type="AlphaFoldDB" id="A0A9P5MUY0"/>
<comment type="caution">
    <text evidence="2">The sequence shown here is derived from an EMBL/GenBank/DDBJ whole genome shotgun (WGS) entry which is preliminary data.</text>
</comment>
<reference evidence="2" key="2">
    <citation type="journal article" date="2020" name="Nat. Commun.">
        <title>Large-scale genome sequencing of mycorrhizal fungi provides insights into the early evolution of symbiotic traits.</title>
        <authorList>
            <person name="Miyauchi S."/>
            <person name="Kiss E."/>
            <person name="Kuo A."/>
            <person name="Drula E."/>
            <person name="Kohler A."/>
            <person name="Sanchez-Garcia M."/>
            <person name="Morin E."/>
            <person name="Andreopoulos B."/>
            <person name="Barry K.W."/>
            <person name="Bonito G."/>
            <person name="Buee M."/>
            <person name="Carver A."/>
            <person name="Chen C."/>
            <person name="Cichocki N."/>
            <person name="Clum A."/>
            <person name="Culley D."/>
            <person name="Crous P.W."/>
            <person name="Fauchery L."/>
            <person name="Girlanda M."/>
            <person name="Hayes R.D."/>
            <person name="Keri Z."/>
            <person name="LaButti K."/>
            <person name="Lipzen A."/>
            <person name="Lombard V."/>
            <person name="Magnuson J."/>
            <person name="Maillard F."/>
            <person name="Murat C."/>
            <person name="Nolan M."/>
            <person name="Ohm R.A."/>
            <person name="Pangilinan J."/>
            <person name="Pereira M.F."/>
            <person name="Perotto S."/>
            <person name="Peter M."/>
            <person name="Pfister S."/>
            <person name="Riley R."/>
            <person name="Sitrit Y."/>
            <person name="Stielow J.B."/>
            <person name="Szollosi G."/>
            <person name="Zifcakova L."/>
            <person name="Stursova M."/>
            <person name="Spatafora J.W."/>
            <person name="Tedersoo L."/>
            <person name="Vaario L.M."/>
            <person name="Yamada A."/>
            <person name="Yan M."/>
            <person name="Wang P."/>
            <person name="Xu J."/>
            <person name="Bruns T."/>
            <person name="Baldrian P."/>
            <person name="Vilgalys R."/>
            <person name="Dunand C."/>
            <person name="Henrissat B."/>
            <person name="Grigoriev I.V."/>
            <person name="Hibbett D."/>
            <person name="Nagy L.G."/>
            <person name="Martin F.M."/>
        </authorList>
    </citation>
    <scope>NUCLEOTIDE SEQUENCE</scope>
    <source>
        <strain evidence="2">Prilba</strain>
    </source>
</reference>
<reference evidence="2" key="1">
    <citation type="submission" date="2019-10" db="EMBL/GenBank/DDBJ databases">
        <authorList>
            <consortium name="DOE Joint Genome Institute"/>
            <person name="Kuo A."/>
            <person name="Miyauchi S."/>
            <person name="Kiss E."/>
            <person name="Drula E."/>
            <person name="Kohler A."/>
            <person name="Sanchez-Garcia M."/>
            <person name="Andreopoulos B."/>
            <person name="Barry K.W."/>
            <person name="Bonito G."/>
            <person name="Buee M."/>
            <person name="Carver A."/>
            <person name="Chen C."/>
            <person name="Cichocki N."/>
            <person name="Clum A."/>
            <person name="Culley D."/>
            <person name="Crous P.W."/>
            <person name="Fauchery L."/>
            <person name="Girlanda M."/>
            <person name="Hayes R."/>
            <person name="Keri Z."/>
            <person name="LaButti K."/>
            <person name="Lipzen A."/>
            <person name="Lombard V."/>
            <person name="Magnuson J."/>
            <person name="Maillard F."/>
            <person name="Morin E."/>
            <person name="Murat C."/>
            <person name="Nolan M."/>
            <person name="Ohm R."/>
            <person name="Pangilinan J."/>
            <person name="Pereira M."/>
            <person name="Perotto S."/>
            <person name="Peter M."/>
            <person name="Riley R."/>
            <person name="Sitrit Y."/>
            <person name="Stielow B."/>
            <person name="Szollosi G."/>
            <person name="Zifcakova L."/>
            <person name="Stursova M."/>
            <person name="Spatafora J.W."/>
            <person name="Tedersoo L."/>
            <person name="Vaario L.-M."/>
            <person name="Yamada A."/>
            <person name="Yan M."/>
            <person name="Wang P."/>
            <person name="Xu J."/>
            <person name="Bruns T."/>
            <person name="Baldrian P."/>
            <person name="Vilgalys R."/>
            <person name="Henrissat B."/>
            <person name="Grigoriev I.V."/>
            <person name="Hibbett D."/>
            <person name="Nagy L.G."/>
            <person name="Martin F.M."/>
        </authorList>
    </citation>
    <scope>NUCLEOTIDE SEQUENCE</scope>
    <source>
        <strain evidence="2">Prilba</strain>
    </source>
</reference>
<gene>
    <name evidence="2" type="ORF">DFH94DRAFT_682682</name>
</gene>
<name>A0A9P5MUY0_9AGAM</name>
<sequence length="148" mass="15641">MLLLTSPTRTVFFTQLEELRVDSTLRKEAVVREREAEEMCLAEGTFPVLLSGGSGSAAARGGGGGASTGGGYSPNEPPIWMGRSSLQYVWAQRREGGMGKSWGQSGGAVVLVHGLRGSILDTCTGCVHQEHTMARVHVPQPSGVSNLQ</sequence>